<evidence type="ECO:0000256" key="1">
    <source>
        <dbReference type="ARBA" id="ARBA00004162"/>
    </source>
</evidence>
<keyword evidence="7" id="KW-0653">Protein transport</keyword>
<reference evidence="9" key="1">
    <citation type="submission" date="2022-04" db="EMBL/GenBank/DDBJ databases">
        <title>Lysobacter sp. CAU 1642 isolated from sea sand.</title>
        <authorList>
            <person name="Kim W."/>
        </authorList>
    </citation>
    <scope>NUCLEOTIDE SEQUENCE</scope>
    <source>
        <strain evidence="9">CAU 1642</strain>
    </source>
</reference>
<evidence type="ECO:0000256" key="7">
    <source>
        <dbReference type="RuleBase" id="RU003879"/>
    </source>
</evidence>
<dbReference type="PANTHER" id="PTHR30558:SF3">
    <property type="entry name" value="BIOPOLYMER TRANSPORT PROTEIN EXBD-RELATED"/>
    <property type="match status" value="1"/>
</dbReference>
<dbReference type="RefSeq" id="WP_248205743.1">
    <property type="nucleotide sequence ID" value="NZ_JALNMH010000003.1"/>
</dbReference>
<dbReference type="InterPro" id="IPR003400">
    <property type="entry name" value="ExbD"/>
</dbReference>
<dbReference type="Pfam" id="PF02472">
    <property type="entry name" value="ExbD"/>
    <property type="match status" value="1"/>
</dbReference>
<dbReference type="Gene3D" id="3.30.420.270">
    <property type="match status" value="1"/>
</dbReference>
<comment type="similarity">
    <text evidence="2 7">Belongs to the ExbD/TolR family.</text>
</comment>
<proteinExistence type="inferred from homology"/>
<keyword evidence="6 8" id="KW-0472">Membrane</keyword>
<keyword evidence="3" id="KW-1003">Cell membrane</keyword>
<keyword evidence="7" id="KW-0813">Transport</keyword>
<gene>
    <name evidence="9" type="ORF">M0G41_04665</name>
</gene>
<evidence type="ECO:0000256" key="6">
    <source>
        <dbReference type="ARBA" id="ARBA00023136"/>
    </source>
</evidence>
<keyword evidence="10" id="KW-1185">Reference proteome</keyword>
<evidence type="ECO:0000256" key="2">
    <source>
        <dbReference type="ARBA" id="ARBA00005811"/>
    </source>
</evidence>
<comment type="subcellular location">
    <subcellularLocation>
        <location evidence="1">Cell membrane</location>
        <topology evidence="1">Single-pass membrane protein</topology>
    </subcellularLocation>
    <subcellularLocation>
        <location evidence="7">Cell membrane</location>
        <topology evidence="7">Single-pass type II membrane protein</topology>
    </subcellularLocation>
</comment>
<evidence type="ECO:0000256" key="5">
    <source>
        <dbReference type="ARBA" id="ARBA00022989"/>
    </source>
</evidence>
<evidence type="ECO:0000256" key="4">
    <source>
        <dbReference type="ARBA" id="ARBA00022692"/>
    </source>
</evidence>
<sequence length="143" mass="15466">MNFRTGRLADEPEISLTSLIDVVFTLIIFFVVTTTFDERSSIQIDLPKASTEASAQAPQPLTLAIDPQGRYYLGNEEVLKRDADSLRQAIQQVAGESREQPVVVRADARTPHQAVITALDVLGQLGFSRISIATVGAADEAGP</sequence>
<evidence type="ECO:0000313" key="9">
    <source>
        <dbReference type="EMBL" id="MCK7592960.1"/>
    </source>
</evidence>
<comment type="caution">
    <text evidence="9">The sequence shown here is derived from an EMBL/GenBank/DDBJ whole genome shotgun (WGS) entry which is preliminary data.</text>
</comment>
<name>A0ABT0GEI3_9GAMM</name>
<evidence type="ECO:0000256" key="8">
    <source>
        <dbReference type="SAM" id="Phobius"/>
    </source>
</evidence>
<dbReference type="EMBL" id="JALNMH010000003">
    <property type="protein sequence ID" value="MCK7592960.1"/>
    <property type="molecule type" value="Genomic_DNA"/>
</dbReference>
<evidence type="ECO:0000313" key="10">
    <source>
        <dbReference type="Proteomes" id="UP001431449"/>
    </source>
</evidence>
<dbReference type="PANTHER" id="PTHR30558">
    <property type="entry name" value="EXBD MEMBRANE COMPONENT OF PMF-DRIVEN MACROMOLECULE IMPORT SYSTEM"/>
    <property type="match status" value="1"/>
</dbReference>
<dbReference type="Proteomes" id="UP001431449">
    <property type="component" value="Unassembled WGS sequence"/>
</dbReference>
<keyword evidence="4 7" id="KW-0812">Transmembrane</keyword>
<keyword evidence="5 8" id="KW-1133">Transmembrane helix</keyword>
<organism evidence="9 10">
    <name type="scientific">Pseudomarimonas salicorniae</name>
    <dbReference type="NCBI Taxonomy" id="2933270"/>
    <lineage>
        <taxon>Bacteria</taxon>
        <taxon>Pseudomonadati</taxon>
        <taxon>Pseudomonadota</taxon>
        <taxon>Gammaproteobacteria</taxon>
        <taxon>Lysobacterales</taxon>
        <taxon>Lysobacteraceae</taxon>
        <taxon>Pseudomarimonas</taxon>
    </lineage>
</organism>
<accession>A0ABT0GEI3</accession>
<protein>
    <submittedName>
        <fullName evidence="9">Biopolymer transporter ExbD</fullName>
    </submittedName>
</protein>
<evidence type="ECO:0000256" key="3">
    <source>
        <dbReference type="ARBA" id="ARBA00022475"/>
    </source>
</evidence>
<feature type="transmembrane region" description="Helical" evidence="8">
    <location>
        <begin position="14"/>
        <end position="36"/>
    </location>
</feature>